<keyword evidence="1" id="KW-0732">Signal</keyword>
<dbReference type="Proteomes" id="UP000335636">
    <property type="component" value="Unassembled WGS sequence"/>
</dbReference>
<keyword evidence="3" id="KW-1185">Reference proteome</keyword>
<reference evidence="2" key="1">
    <citation type="submission" date="2019-04" db="EMBL/GenBank/DDBJ databases">
        <authorList>
            <person name="Alioto T."/>
            <person name="Alioto T."/>
        </authorList>
    </citation>
    <scope>NUCLEOTIDE SEQUENCE [LARGE SCALE GENOMIC DNA]</scope>
</reference>
<dbReference type="EMBL" id="CABDUW010001916">
    <property type="protein sequence ID" value="VTJ84635.1"/>
    <property type="molecule type" value="Genomic_DNA"/>
</dbReference>
<dbReference type="AlphaFoldDB" id="A0A5E4CS59"/>
<sequence length="104" mass="11780">MLPSLPFLPVGFLLIVAMGHTFQFQESDFLQFLGLDKVPSPRKFQSMPFILKKIFQDRETATTTGVSQDLCYMKELGVRGNVLRLLPDKGKEMGEFPWGNLEVA</sequence>
<organism evidence="2 3">
    <name type="scientific">Marmota monax</name>
    <name type="common">Woodchuck</name>
    <dbReference type="NCBI Taxonomy" id="9995"/>
    <lineage>
        <taxon>Eukaryota</taxon>
        <taxon>Metazoa</taxon>
        <taxon>Chordata</taxon>
        <taxon>Craniata</taxon>
        <taxon>Vertebrata</taxon>
        <taxon>Euteleostomi</taxon>
        <taxon>Mammalia</taxon>
        <taxon>Eutheria</taxon>
        <taxon>Euarchontoglires</taxon>
        <taxon>Glires</taxon>
        <taxon>Rodentia</taxon>
        <taxon>Sciuromorpha</taxon>
        <taxon>Sciuridae</taxon>
        <taxon>Xerinae</taxon>
        <taxon>Marmotini</taxon>
        <taxon>Marmota</taxon>
    </lineage>
</organism>
<proteinExistence type="predicted"/>
<feature type="signal peptide" evidence="1">
    <location>
        <begin position="1"/>
        <end position="21"/>
    </location>
</feature>
<comment type="caution">
    <text evidence="2">The sequence shown here is derived from an EMBL/GenBank/DDBJ whole genome shotgun (WGS) entry which is preliminary data.</text>
</comment>
<evidence type="ECO:0000256" key="1">
    <source>
        <dbReference type="SAM" id="SignalP"/>
    </source>
</evidence>
<protein>
    <submittedName>
        <fullName evidence="2">Uncharacterized protein</fullName>
    </submittedName>
</protein>
<name>A0A5E4CS59_MARMO</name>
<feature type="chain" id="PRO_5022980615" evidence="1">
    <location>
        <begin position="22"/>
        <end position="104"/>
    </location>
</feature>
<evidence type="ECO:0000313" key="2">
    <source>
        <dbReference type="EMBL" id="VTJ84635.1"/>
    </source>
</evidence>
<evidence type="ECO:0000313" key="3">
    <source>
        <dbReference type="Proteomes" id="UP000335636"/>
    </source>
</evidence>
<feature type="non-terminal residue" evidence="2">
    <location>
        <position position="104"/>
    </location>
</feature>
<accession>A0A5E4CS59</accession>
<gene>
    <name evidence="2" type="ORF">MONAX_5E013490</name>
</gene>